<sequence length="154" mass="16892">MARGGKRGRPRVQTGPPASSDPSTIGQSAVPISASIPQPESTPFQHRINGTGARLTQPTTYASLVDPEEGTALEFFPVPEINGVKCAKAELEDIEEEVNYSQNAVICCVVGANAPITVIEGYVKRIWKDYAINKMFGHSHEDCKNKDTHRKEWR</sequence>
<dbReference type="EMBL" id="JAKOGI010000004">
    <property type="protein sequence ID" value="KAJ8452493.1"/>
    <property type="molecule type" value="Genomic_DNA"/>
</dbReference>
<dbReference type="AlphaFoldDB" id="A0A9Q1L0Z0"/>
<evidence type="ECO:0000313" key="2">
    <source>
        <dbReference type="EMBL" id="KAJ8452493.1"/>
    </source>
</evidence>
<protein>
    <submittedName>
        <fullName evidence="2">Uncharacterized protein</fullName>
    </submittedName>
</protein>
<comment type="caution">
    <text evidence="2">The sequence shown here is derived from an EMBL/GenBank/DDBJ whole genome shotgun (WGS) entry which is preliminary data.</text>
</comment>
<feature type="compositionally biased region" description="Polar residues" evidence="1">
    <location>
        <begin position="35"/>
        <end position="44"/>
    </location>
</feature>
<name>A0A9Q1L0Z0_9CARY</name>
<proteinExistence type="predicted"/>
<feature type="compositionally biased region" description="Polar residues" evidence="1">
    <location>
        <begin position="16"/>
        <end position="27"/>
    </location>
</feature>
<reference evidence="2" key="1">
    <citation type="submission" date="2022-04" db="EMBL/GenBank/DDBJ databases">
        <title>Carnegiea gigantea Genome sequencing and assembly v2.</title>
        <authorList>
            <person name="Copetti D."/>
            <person name="Sanderson M.J."/>
            <person name="Burquez A."/>
            <person name="Wojciechowski M.F."/>
        </authorList>
    </citation>
    <scope>NUCLEOTIDE SEQUENCE</scope>
    <source>
        <strain evidence="2">SGP5-SGP5p</strain>
        <tissue evidence="2">Aerial part</tissue>
    </source>
</reference>
<gene>
    <name evidence="2" type="ORF">Cgig2_000082</name>
</gene>
<dbReference type="OrthoDB" id="425619at2759"/>
<feature type="region of interest" description="Disordered" evidence="1">
    <location>
        <begin position="1"/>
        <end position="50"/>
    </location>
</feature>
<feature type="compositionally biased region" description="Basic residues" evidence="1">
    <location>
        <begin position="1"/>
        <end position="10"/>
    </location>
</feature>
<organism evidence="2 3">
    <name type="scientific">Carnegiea gigantea</name>
    <dbReference type="NCBI Taxonomy" id="171969"/>
    <lineage>
        <taxon>Eukaryota</taxon>
        <taxon>Viridiplantae</taxon>
        <taxon>Streptophyta</taxon>
        <taxon>Embryophyta</taxon>
        <taxon>Tracheophyta</taxon>
        <taxon>Spermatophyta</taxon>
        <taxon>Magnoliopsida</taxon>
        <taxon>eudicotyledons</taxon>
        <taxon>Gunneridae</taxon>
        <taxon>Pentapetalae</taxon>
        <taxon>Caryophyllales</taxon>
        <taxon>Cactineae</taxon>
        <taxon>Cactaceae</taxon>
        <taxon>Cactoideae</taxon>
        <taxon>Echinocereeae</taxon>
        <taxon>Carnegiea</taxon>
    </lineage>
</organism>
<keyword evidence="3" id="KW-1185">Reference proteome</keyword>
<accession>A0A9Q1L0Z0</accession>
<dbReference type="Proteomes" id="UP001153076">
    <property type="component" value="Unassembled WGS sequence"/>
</dbReference>
<evidence type="ECO:0000256" key="1">
    <source>
        <dbReference type="SAM" id="MobiDB-lite"/>
    </source>
</evidence>
<evidence type="ECO:0000313" key="3">
    <source>
        <dbReference type="Proteomes" id="UP001153076"/>
    </source>
</evidence>